<evidence type="ECO:0000313" key="3">
    <source>
        <dbReference type="Proteomes" id="UP001328107"/>
    </source>
</evidence>
<feature type="transmembrane region" description="Helical" evidence="1">
    <location>
        <begin position="237"/>
        <end position="261"/>
    </location>
</feature>
<dbReference type="PANTHER" id="PTHR13568:SF6">
    <property type="entry name" value="TRANSMEMBRANE PROTEIN 185A"/>
    <property type="match status" value="1"/>
</dbReference>
<protein>
    <submittedName>
        <fullName evidence="2">Uncharacterized protein</fullName>
    </submittedName>
</protein>
<feature type="transmembrane region" description="Helical" evidence="1">
    <location>
        <begin position="12"/>
        <end position="29"/>
    </location>
</feature>
<dbReference type="EMBL" id="BTRK01000004">
    <property type="protein sequence ID" value="GMR47988.1"/>
    <property type="molecule type" value="Genomic_DNA"/>
</dbReference>
<feature type="transmembrane region" description="Helical" evidence="1">
    <location>
        <begin position="98"/>
        <end position="119"/>
    </location>
</feature>
<evidence type="ECO:0000313" key="2">
    <source>
        <dbReference type="EMBL" id="GMR47988.1"/>
    </source>
</evidence>
<dbReference type="AlphaFoldDB" id="A0AAN5CP08"/>
<dbReference type="InterPro" id="IPR019396">
    <property type="entry name" value="TM_Fragile-X-F-assoc"/>
</dbReference>
<sequence>LFQVILANANQLSYVGMLVFSIGVFFRGFNASRFVLYLTLLVFSVLFCLRFDNKISISYVTVFLPLFVCNITVFIGCSFGLISFILRPPQLSEVSLRTDFILMLYTTAEHLILCVFEYLLMVKLDDISKPPAERELGNILWTIVFAPLFIQCCLAILISIWAIRRDKSFEFELFFSVNVIQFVFLAFKLDSMVDWSWSVVFIPLWVLLSLSIIGVLYALILALLLTRSRHIPSNRRTDMYTAILHALLVVPSLISLLLLTGKLEDRLEVSPSPTMGSLKEMPFTTVALPLMCSLFCLLVMSLTHNGGNVWWFALRRPFCSFLLDSCPCLRQYANLSYKVGCEEALHPIAPHFIHDAQSSHLRSCPSVPITSIELPD</sequence>
<proteinExistence type="predicted"/>
<organism evidence="2 3">
    <name type="scientific">Pristionchus mayeri</name>
    <dbReference type="NCBI Taxonomy" id="1317129"/>
    <lineage>
        <taxon>Eukaryota</taxon>
        <taxon>Metazoa</taxon>
        <taxon>Ecdysozoa</taxon>
        <taxon>Nematoda</taxon>
        <taxon>Chromadorea</taxon>
        <taxon>Rhabditida</taxon>
        <taxon>Rhabditina</taxon>
        <taxon>Diplogasteromorpha</taxon>
        <taxon>Diplogasteroidea</taxon>
        <taxon>Neodiplogasteridae</taxon>
        <taxon>Pristionchus</taxon>
    </lineage>
</organism>
<dbReference type="Proteomes" id="UP001328107">
    <property type="component" value="Unassembled WGS sequence"/>
</dbReference>
<dbReference type="Pfam" id="PF10269">
    <property type="entry name" value="Tmemb_185A"/>
    <property type="match status" value="1"/>
</dbReference>
<feature type="transmembrane region" description="Helical" evidence="1">
    <location>
        <begin position="199"/>
        <end position="225"/>
    </location>
</feature>
<keyword evidence="1" id="KW-0812">Transmembrane</keyword>
<feature type="transmembrane region" description="Helical" evidence="1">
    <location>
        <begin position="139"/>
        <end position="162"/>
    </location>
</feature>
<keyword evidence="1" id="KW-1133">Transmembrane helix</keyword>
<name>A0AAN5CP08_9BILA</name>
<dbReference type="PANTHER" id="PTHR13568">
    <property type="entry name" value="FAM11A, B PROTEIN"/>
    <property type="match status" value="1"/>
</dbReference>
<comment type="caution">
    <text evidence="2">The sequence shown here is derived from an EMBL/GenBank/DDBJ whole genome shotgun (WGS) entry which is preliminary data.</text>
</comment>
<feature type="transmembrane region" description="Helical" evidence="1">
    <location>
        <begin position="34"/>
        <end position="51"/>
    </location>
</feature>
<keyword evidence="3" id="KW-1185">Reference proteome</keyword>
<gene>
    <name evidence="2" type="ORF">PMAYCL1PPCAC_18183</name>
</gene>
<reference evidence="3" key="1">
    <citation type="submission" date="2022-10" db="EMBL/GenBank/DDBJ databases">
        <title>Genome assembly of Pristionchus species.</title>
        <authorList>
            <person name="Yoshida K."/>
            <person name="Sommer R.J."/>
        </authorList>
    </citation>
    <scope>NUCLEOTIDE SEQUENCE [LARGE SCALE GENOMIC DNA]</scope>
    <source>
        <strain evidence="3">RS5460</strain>
    </source>
</reference>
<keyword evidence="1" id="KW-0472">Membrane</keyword>
<feature type="transmembrane region" description="Helical" evidence="1">
    <location>
        <begin position="281"/>
        <end position="302"/>
    </location>
</feature>
<accession>A0AAN5CP08</accession>
<feature type="transmembrane region" description="Helical" evidence="1">
    <location>
        <begin position="57"/>
        <end position="86"/>
    </location>
</feature>
<evidence type="ECO:0000256" key="1">
    <source>
        <dbReference type="SAM" id="Phobius"/>
    </source>
</evidence>
<feature type="non-terminal residue" evidence="2">
    <location>
        <position position="1"/>
    </location>
</feature>